<evidence type="ECO:0000256" key="1">
    <source>
        <dbReference type="SAM" id="Phobius"/>
    </source>
</evidence>
<keyword evidence="1" id="KW-1133">Transmembrane helix</keyword>
<evidence type="ECO:0000313" key="2">
    <source>
        <dbReference type="EMBL" id="GGL40292.1"/>
    </source>
</evidence>
<organism evidence="2 3">
    <name type="scientific">Halarchaeum grantii</name>
    <dbReference type="NCBI Taxonomy" id="1193105"/>
    <lineage>
        <taxon>Archaea</taxon>
        <taxon>Methanobacteriati</taxon>
        <taxon>Methanobacteriota</taxon>
        <taxon>Stenosarchaea group</taxon>
        <taxon>Halobacteria</taxon>
        <taxon>Halobacteriales</taxon>
        <taxon>Halobacteriaceae</taxon>
    </lineage>
</organism>
<reference evidence="2 3" key="1">
    <citation type="journal article" date="2019" name="Int. J. Syst. Evol. Microbiol.">
        <title>The Global Catalogue of Microorganisms (GCM) 10K type strain sequencing project: providing services to taxonomists for standard genome sequencing and annotation.</title>
        <authorList>
            <consortium name="The Broad Institute Genomics Platform"/>
            <consortium name="The Broad Institute Genome Sequencing Center for Infectious Disease"/>
            <person name="Wu L."/>
            <person name="Ma J."/>
        </authorList>
    </citation>
    <scope>NUCLEOTIDE SEQUENCE [LARGE SCALE GENOMIC DNA]</scope>
    <source>
        <strain evidence="2 3">JCM 19585</strain>
    </source>
</reference>
<gene>
    <name evidence="2" type="ORF">GCM10009037_25130</name>
</gene>
<feature type="transmembrane region" description="Helical" evidence="1">
    <location>
        <begin position="6"/>
        <end position="26"/>
    </location>
</feature>
<feature type="transmembrane region" description="Helical" evidence="1">
    <location>
        <begin position="38"/>
        <end position="59"/>
    </location>
</feature>
<keyword evidence="3" id="KW-1185">Reference proteome</keyword>
<sequence>MNKILGDASVGLMTVLLFVITVLFLMYPDPAKSGSVKLVIRGLLGVVGVLIIGLIVSFATGTGSEAH</sequence>
<dbReference type="RefSeq" id="WP_148040713.1">
    <property type="nucleotide sequence ID" value="NZ_BMPF01000004.1"/>
</dbReference>
<evidence type="ECO:0000313" key="3">
    <source>
        <dbReference type="Proteomes" id="UP000628840"/>
    </source>
</evidence>
<dbReference type="AlphaFoldDB" id="A0A830FCB1"/>
<proteinExistence type="predicted"/>
<comment type="caution">
    <text evidence="2">The sequence shown here is derived from an EMBL/GenBank/DDBJ whole genome shotgun (WGS) entry which is preliminary data.</text>
</comment>
<protein>
    <submittedName>
        <fullName evidence="2">Uncharacterized protein</fullName>
    </submittedName>
</protein>
<accession>A0A830FCB1</accession>
<dbReference type="EMBL" id="BMPF01000004">
    <property type="protein sequence ID" value="GGL40292.1"/>
    <property type="molecule type" value="Genomic_DNA"/>
</dbReference>
<keyword evidence="1" id="KW-0812">Transmembrane</keyword>
<keyword evidence="1" id="KW-0472">Membrane</keyword>
<dbReference type="Proteomes" id="UP000628840">
    <property type="component" value="Unassembled WGS sequence"/>
</dbReference>
<dbReference type="GeneID" id="55825850"/>
<name>A0A830FCB1_9EURY</name>